<organism evidence="2 3">
    <name type="scientific">Mycolicibacterium grossiae</name>
    <dbReference type="NCBI Taxonomy" id="1552759"/>
    <lineage>
        <taxon>Bacteria</taxon>
        <taxon>Bacillati</taxon>
        <taxon>Actinomycetota</taxon>
        <taxon>Actinomycetes</taxon>
        <taxon>Mycobacteriales</taxon>
        <taxon>Mycobacteriaceae</taxon>
        <taxon>Mycolicibacterium</taxon>
    </lineage>
</organism>
<name>A0A1E8PX01_9MYCO</name>
<accession>A0A1E8PX01</accession>
<sequence length="406" mass="44563">MNAIPARTEEELQRLALNGLLEETHWLDLKRELGSGNAANKDLAKDIAAFALDGGTILIGVDEDTTPPGLWPVPVDGLAERIEQIARMRVDEAVQIRTTVINSAGDPTLGYLVVHVPQSVRAPHMVDGRYYGRGDKTNRMLSNTEVVRLLDRRLADRRDLRAEARTIRTDLAGQDQRLFVAVADPLGAREDMLVALSESSTWQETVLQLVHSAADAQHQTYAPTLVQASGFARRPGGVALTTGMHDGQRFTGNDRAAEIVFAESGRLVLASERAVTTRSFSNVYPPPPDSTVVFEALIIGHVSLLARLSAAVSHHWGYTGSWRFALSMNGLRDAVSWTLTDQHFGDRGPTYTENIYERVTEASLEDLDNDPGQVAAALTAPLLRSLGSYPAWSKRFQPQNVGKRLR</sequence>
<keyword evidence="2" id="KW-0547">Nucleotide-binding</keyword>
<dbReference type="GO" id="GO:0005524">
    <property type="term" value="F:ATP binding"/>
    <property type="evidence" value="ECO:0007669"/>
    <property type="project" value="UniProtKB-KW"/>
</dbReference>
<evidence type="ECO:0000313" key="3">
    <source>
        <dbReference type="Proteomes" id="UP000178953"/>
    </source>
</evidence>
<dbReference type="AlphaFoldDB" id="A0A1E8PX01"/>
<reference evidence="2 3" key="1">
    <citation type="submission" date="2016-09" db="EMBL/GenBank/DDBJ databases">
        <title>genome sequence of Mycobacterium sp. 739 SCH.</title>
        <authorList>
            <person name="Greninger A.L."/>
            <person name="Qin X."/>
            <person name="Jerome K."/>
            <person name="Vora S."/>
            <person name="Quinn K."/>
        </authorList>
    </citation>
    <scope>NUCLEOTIDE SEQUENCE [LARGE SCALE GENOMIC DNA]</scope>
    <source>
        <strain evidence="2 3">SCH</strain>
    </source>
</reference>
<dbReference type="EMBL" id="MCHX01000100">
    <property type="protein sequence ID" value="OFJ50701.1"/>
    <property type="molecule type" value="Genomic_DNA"/>
</dbReference>
<dbReference type="InterPro" id="IPR007421">
    <property type="entry name" value="Schlafen_AlbA_2_dom"/>
</dbReference>
<dbReference type="Gene3D" id="3.30.950.30">
    <property type="entry name" value="Schlafen, AAA domain"/>
    <property type="match status" value="1"/>
</dbReference>
<dbReference type="Pfam" id="PF04326">
    <property type="entry name" value="SLFN_AlbA_2"/>
    <property type="match status" value="1"/>
</dbReference>
<proteinExistence type="predicted"/>
<evidence type="ECO:0000259" key="1">
    <source>
        <dbReference type="Pfam" id="PF04326"/>
    </source>
</evidence>
<gene>
    <name evidence="2" type="ORF">BEL07_26715</name>
</gene>
<protein>
    <submittedName>
        <fullName evidence="2">ATP-binding protein</fullName>
    </submittedName>
</protein>
<comment type="caution">
    <text evidence="2">The sequence shown here is derived from an EMBL/GenBank/DDBJ whole genome shotgun (WGS) entry which is preliminary data.</text>
</comment>
<dbReference type="InterPro" id="IPR038461">
    <property type="entry name" value="Schlafen_AlbA_2_dom_sf"/>
</dbReference>
<evidence type="ECO:0000313" key="2">
    <source>
        <dbReference type="EMBL" id="OFJ50701.1"/>
    </source>
</evidence>
<keyword evidence="3" id="KW-1185">Reference proteome</keyword>
<feature type="domain" description="Schlafen AlbA-2" evidence="1">
    <location>
        <begin position="23"/>
        <end position="140"/>
    </location>
</feature>
<dbReference type="RefSeq" id="WP_070356065.1">
    <property type="nucleotide sequence ID" value="NZ_MCHX01000100.1"/>
</dbReference>
<keyword evidence="2" id="KW-0067">ATP-binding</keyword>
<dbReference type="Proteomes" id="UP000178953">
    <property type="component" value="Unassembled WGS sequence"/>
</dbReference>